<keyword evidence="5" id="KW-1185">Reference proteome</keyword>
<dbReference type="Proteomes" id="UP000703269">
    <property type="component" value="Unassembled WGS sequence"/>
</dbReference>
<feature type="domain" description="14-3-3" evidence="3">
    <location>
        <begin position="11"/>
        <end position="245"/>
    </location>
</feature>
<dbReference type="PRINTS" id="PR00305">
    <property type="entry name" value="1433ZETA"/>
</dbReference>
<accession>A0A9P3FZH6</accession>
<dbReference type="InterPro" id="IPR036815">
    <property type="entry name" value="14-3-3_dom_sf"/>
</dbReference>
<dbReference type="OrthoDB" id="10260625at2759"/>
<dbReference type="AlphaFoldDB" id="A0A9P3FZH6"/>
<dbReference type="Pfam" id="PF00244">
    <property type="entry name" value="14-3-3"/>
    <property type="match status" value="1"/>
</dbReference>
<feature type="site" description="Interaction with phosphoserine on interacting protein" evidence="2">
    <location>
        <position position="138"/>
    </location>
</feature>
<evidence type="ECO:0000256" key="2">
    <source>
        <dbReference type="PIRSR" id="PIRSR000868-1"/>
    </source>
</evidence>
<name>A0A9P3FZH6_9APHY</name>
<reference evidence="4 5" key="1">
    <citation type="submission" date="2021-08" db="EMBL/GenBank/DDBJ databases">
        <title>Draft Genome Sequence of Phanerochaete sordida strain YK-624.</title>
        <authorList>
            <person name="Mori T."/>
            <person name="Dohra H."/>
            <person name="Suzuki T."/>
            <person name="Kawagishi H."/>
            <person name="Hirai H."/>
        </authorList>
    </citation>
    <scope>NUCLEOTIDE SEQUENCE [LARGE SCALE GENOMIC DNA]</scope>
    <source>
        <strain evidence="4 5">YK-624</strain>
    </source>
</reference>
<dbReference type="PIRSF" id="PIRSF000868">
    <property type="entry name" value="14-3-3"/>
    <property type="match status" value="1"/>
</dbReference>
<comment type="similarity">
    <text evidence="1">Belongs to the 14-3-3 family.</text>
</comment>
<evidence type="ECO:0000259" key="3">
    <source>
        <dbReference type="SMART" id="SM00101"/>
    </source>
</evidence>
<gene>
    <name evidence="4" type="ORF">PsYK624_010710</name>
</gene>
<evidence type="ECO:0000313" key="5">
    <source>
        <dbReference type="Proteomes" id="UP000703269"/>
    </source>
</evidence>
<dbReference type="Gene3D" id="1.20.190.20">
    <property type="entry name" value="14-3-3 domain"/>
    <property type="match status" value="1"/>
</dbReference>
<evidence type="ECO:0000256" key="1">
    <source>
        <dbReference type="ARBA" id="ARBA00006141"/>
    </source>
</evidence>
<dbReference type="InterPro" id="IPR000308">
    <property type="entry name" value="14-3-3"/>
</dbReference>
<dbReference type="EMBL" id="BPQB01000001">
    <property type="protein sequence ID" value="GJE84994.1"/>
    <property type="molecule type" value="Genomic_DNA"/>
</dbReference>
<dbReference type="SUPFAM" id="SSF48445">
    <property type="entry name" value="14-3-3 protein"/>
    <property type="match status" value="1"/>
</dbReference>
<dbReference type="SMART" id="SM00101">
    <property type="entry name" value="14_3_3"/>
    <property type="match status" value="1"/>
</dbReference>
<dbReference type="InterPro" id="IPR023410">
    <property type="entry name" value="14-3-3_domain"/>
</dbReference>
<organism evidence="4 5">
    <name type="scientific">Phanerochaete sordida</name>
    <dbReference type="NCBI Taxonomy" id="48140"/>
    <lineage>
        <taxon>Eukaryota</taxon>
        <taxon>Fungi</taxon>
        <taxon>Dikarya</taxon>
        <taxon>Basidiomycota</taxon>
        <taxon>Agaricomycotina</taxon>
        <taxon>Agaricomycetes</taxon>
        <taxon>Polyporales</taxon>
        <taxon>Phanerochaetaceae</taxon>
        <taxon>Phanerochaete</taxon>
    </lineage>
</organism>
<proteinExistence type="inferred from homology"/>
<comment type="caution">
    <text evidence="4">The sequence shown here is derived from an EMBL/GenBank/DDBJ whole genome shotgun (WGS) entry which is preliminary data.</text>
</comment>
<feature type="site" description="Interaction with phosphoserine on interacting protein" evidence="2">
    <location>
        <position position="65"/>
    </location>
</feature>
<dbReference type="PANTHER" id="PTHR18860">
    <property type="entry name" value="14-3-3 PROTEIN"/>
    <property type="match status" value="1"/>
</dbReference>
<evidence type="ECO:0000313" key="4">
    <source>
        <dbReference type="EMBL" id="GJE84994.1"/>
    </source>
</evidence>
<sequence length="245" mass="28088">MSPALDLTVSRLDRLYLARVADQAERYKDVVASMKELINSPNDQLTIEERNLLSIAFKHITGQLRNQWRIIDNLEKREAPRSSPHQVALMHLQKERIRRELDGVCVEIVELLENFLIPSSNPGEEKVFYSKMRGDYYRYLAEFTKDQPDDRNASSSLDAYKFAYKHATCMLEPTHPTRLGLALNFAVYYHDIADSPERACFLAKHAFDEAIQAAAGMPEGQALEDSLTILQLLRDDMVLWSGEIQ</sequence>
<protein>
    <submittedName>
        <fullName evidence="4">14-3-3 family protein</fullName>
    </submittedName>
</protein>